<sequence length="191" mass="21735">MATPKHPESISVEVNSETHESCTVPTDSVSIPSDNCLNRYELPPRSTRDVPPKRYDPEYEDQRSKYPIERINNENLSNTTIVEGAKATNREQYQKIVGKPIYLAHTRPDIAYTVGVVSRFMHLPQIHHMTAVMRIPRYLKGTISTGIYFGKNDSLDIIAYTDADWAGDRDGRKSTFGYFTLVGGNLVTWRR</sequence>
<feature type="compositionally biased region" description="Basic and acidic residues" evidence="1">
    <location>
        <begin position="46"/>
        <end position="60"/>
    </location>
</feature>
<name>A0A803L1U3_CHEQI</name>
<dbReference type="EnsemblPlants" id="AUR62005831-RA">
    <property type="protein sequence ID" value="AUR62005831-RA:cds"/>
    <property type="gene ID" value="AUR62005831"/>
</dbReference>
<evidence type="ECO:0000313" key="3">
    <source>
        <dbReference type="Proteomes" id="UP000596660"/>
    </source>
</evidence>
<protein>
    <recommendedName>
        <fullName evidence="4">Mitochondrial protein</fullName>
    </recommendedName>
</protein>
<proteinExistence type="predicted"/>
<accession>A0A803L1U3</accession>
<organism evidence="2 3">
    <name type="scientific">Chenopodium quinoa</name>
    <name type="common">Quinoa</name>
    <dbReference type="NCBI Taxonomy" id="63459"/>
    <lineage>
        <taxon>Eukaryota</taxon>
        <taxon>Viridiplantae</taxon>
        <taxon>Streptophyta</taxon>
        <taxon>Embryophyta</taxon>
        <taxon>Tracheophyta</taxon>
        <taxon>Spermatophyta</taxon>
        <taxon>Magnoliopsida</taxon>
        <taxon>eudicotyledons</taxon>
        <taxon>Gunneridae</taxon>
        <taxon>Pentapetalae</taxon>
        <taxon>Caryophyllales</taxon>
        <taxon>Chenopodiaceae</taxon>
        <taxon>Chenopodioideae</taxon>
        <taxon>Atripliceae</taxon>
        <taxon>Chenopodium</taxon>
    </lineage>
</organism>
<evidence type="ECO:0000256" key="1">
    <source>
        <dbReference type="SAM" id="MobiDB-lite"/>
    </source>
</evidence>
<dbReference type="PANTHER" id="PTHR11439:SF482">
    <property type="entry name" value="GAG-PRE-INTEGRASE DOMAIN-CONTAINING PROTEIN"/>
    <property type="match status" value="1"/>
</dbReference>
<dbReference type="Proteomes" id="UP000596660">
    <property type="component" value="Unplaced"/>
</dbReference>
<dbReference type="PANTHER" id="PTHR11439">
    <property type="entry name" value="GAG-POL-RELATED RETROTRANSPOSON"/>
    <property type="match status" value="1"/>
</dbReference>
<feature type="region of interest" description="Disordered" evidence="1">
    <location>
        <begin position="1"/>
        <end position="60"/>
    </location>
</feature>
<dbReference type="AlphaFoldDB" id="A0A803L1U3"/>
<evidence type="ECO:0000313" key="2">
    <source>
        <dbReference type="EnsemblPlants" id="AUR62005831-RA:cds"/>
    </source>
</evidence>
<evidence type="ECO:0008006" key="4">
    <source>
        <dbReference type="Google" id="ProtNLM"/>
    </source>
</evidence>
<keyword evidence="3" id="KW-1185">Reference proteome</keyword>
<reference evidence="2" key="1">
    <citation type="journal article" date="2017" name="Nature">
        <title>The genome of Chenopodium quinoa.</title>
        <authorList>
            <person name="Jarvis D.E."/>
            <person name="Ho Y.S."/>
            <person name="Lightfoot D.J."/>
            <person name="Schmoeckel S.M."/>
            <person name="Li B."/>
            <person name="Borm T.J.A."/>
            <person name="Ohyanagi H."/>
            <person name="Mineta K."/>
            <person name="Michell C.T."/>
            <person name="Saber N."/>
            <person name="Kharbatia N.M."/>
            <person name="Rupper R.R."/>
            <person name="Sharp A.R."/>
            <person name="Dally N."/>
            <person name="Boughton B.A."/>
            <person name="Woo Y.H."/>
            <person name="Gao G."/>
            <person name="Schijlen E.G.W.M."/>
            <person name="Guo X."/>
            <person name="Momin A.A."/>
            <person name="Negrao S."/>
            <person name="Al-Babili S."/>
            <person name="Gehring C."/>
            <person name="Roessner U."/>
            <person name="Jung C."/>
            <person name="Murphy K."/>
            <person name="Arold S.T."/>
            <person name="Gojobori T."/>
            <person name="van der Linden C.G."/>
            <person name="van Loo E.N."/>
            <person name="Jellen E.N."/>
            <person name="Maughan P.J."/>
            <person name="Tester M."/>
        </authorList>
    </citation>
    <scope>NUCLEOTIDE SEQUENCE [LARGE SCALE GENOMIC DNA]</scope>
    <source>
        <strain evidence="2">cv. PI 614886</strain>
    </source>
</reference>
<reference evidence="2" key="2">
    <citation type="submission" date="2021-03" db="UniProtKB">
        <authorList>
            <consortium name="EnsemblPlants"/>
        </authorList>
    </citation>
    <scope>IDENTIFICATION</scope>
</reference>
<feature type="compositionally biased region" description="Polar residues" evidence="1">
    <location>
        <begin position="21"/>
        <end position="36"/>
    </location>
</feature>
<dbReference type="Gramene" id="AUR62005831-RA">
    <property type="protein sequence ID" value="AUR62005831-RA:cds"/>
    <property type="gene ID" value="AUR62005831"/>
</dbReference>